<dbReference type="AlphaFoldDB" id="A6G8K1"/>
<dbReference type="STRING" id="391625.PPSIR1_38389"/>
<sequence>MLVPIAASFGLPSLAIATFEPGPEALVEQGLLFLVWCSPSKRWLVTLHSGYRCPEVVVVGFELRADVLQRPVPTADPSQRHVVEL</sequence>
<accession>A6G8K1</accession>
<proteinExistence type="predicted"/>
<evidence type="ECO:0000313" key="2">
    <source>
        <dbReference type="Proteomes" id="UP000005801"/>
    </source>
</evidence>
<dbReference type="EMBL" id="ABCS01000040">
    <property type="protein sequence ID" value="EDM77778.1"/>
    <property type="molecule type" value="Genomic_DNA"/>
</dbReference>
<comment type="caution">
    <text evidence="1">The sequence shown here is derived from an EMBL/GenBank/DDBJ whole genome shotgun (WGS) entry which is preliminary data.</text>
</comment>
<reference evidence="1 2" key="1">
    <citation type="submission" date="2007-06" db="EMBL/GenBank/DDBJ databases">
        <authorList>
            <person name="Shimkets L."/>
            <person name="Ferriera S."/>
            <person name="Johnson J."/>
            <person name="Kravitz S."/>
            <person name="Beeson K."/>
            <person name="Sutton G."/>
            <person name="Rogers Y.-H."/>
            <person name="Friedman R."/>
            <person name="Frazier M."/>
            <person name="Venter J.C."/>
        </authorList>
    </citation>
    <scope>NUCLEOTIDE SEQUENCE [LARGE SCALE GENOMIC DNA]</scope>
    <source>
        <strain evidence="1 2">SIR-1</strain>
    </source>
</reference>
<protein>
    <submittedName>
        <fullName evidence="1">Uncharacterized protein</fullName>
    </submittedName>
</protein>
<evidence type="ECO:0000313" key="1">
    <source>
        <dbReference type="EMBL" id="EDM77778.1"/>
    </source>
</evidence>
<keyword evidence="2" id="KW-1185">Reference proteome</keyword>
<gene>
    <name evidence="1" type="ORF">PPSIR1_38389</name>
</gene>
<organism evidence="1 2">
    <name type="scientific">Plesiocystis pacifica SIR-1</name>
    <dbReference type="NCBI Taxonomy" id="391625"/>
    <lineage>
        <taxon>Bacteria</taxon>
        <taxon>Pseudomonadati</taxon>
        <taxon>Myxococcota</taxon>
        <taxon>Polyangia</taxon>
        <taxon>Nannocystales</taxon>
        <taxon>Nannocystaceae</taxon>
        <taxon>Plesiocystis</taxon>
    </lineage>
</organism>
<dbReference type="Proteomes" id="UP000005801">
    <property type="component" value="Unassembled WGS sequence"/>
</dbReference>
<name>A6G8K1_9BACT</name>